<dbReference type="PROSITE" id="PS01122">
    <property type="entry name" value="CASPASE_CYS"/>
    <property type="match status" value="1"/>
</dbReference>
<reference evidence="11 13" key="1">
    <citation type="journal article" date="2010" name="BMC Genomics">
        <title>Combination of measures distinguishes pre-miRNAs from other stem-loops in the genome of the newly sequenced Anopheles darlingi.</title>
        <authorList>
            <person name="Mendes N.D."/>
            <person name="Freitas A.T."/>
            <person name="Vasconcelos A.T."/>
            <person name="Sagot M.F."/>
        </authorList>
    </citation>
    <scope>NUCLEOTIDE SEQUENCE</scope>
</reference>
<dbReference type="PANTHER" id="PTHR22576:SF41">
    <property type="entry name" value="CASPASE 14, APOPTOSIS-RELATED CYSTEINE PEPTIDASE"/>
    <property type="match status" value="1"/>
</dbReference>
<dbReference type="STRING" id="43151.W5JU83"/>
<dbReference type="PROSITE" id="PS01121">
    <property type="entry name" value="CASPASE_HIS"/>
    <property type="match status" value="1"/>
</dbReference>
<organism evidence="11">
    <name type="scientific">Anopheles darlingi</name>
    <name type="common">Mosquito</name>
    <dbReference type="NCBI Taxonomy" id="43151"/>
    <lineage>
        <taxon>Eukaryota</taxon>
        <taxon>Metazoa</taxon>
        <taxon>Ecdysozoa</taxon>
        <taxon>Arthropoda</taxon>
        <taxon>Hexapoda</taxon>
        <taxon>Insecta</taxon>
        <taxon>Pterygota</taxon>
        <taxon>Neoptera</taxon>
        <taxon>Endopterygota</taxon>
        <taxon>Diptera</taxon>
        <taxon>Nematocera</taxon>
        <taxon>Culicoidea</taxon>
        <taxon>Culicidae</taxon>
        <taxon>Anophelinae</taxon>
        <taxon>Anopheles</taxon>
    </lineage>
</organism>
<dbReference type="HOGENOM" id="CLU_036904_2_0_1"/>
<dbReference type="GO" id="GO:0016322">
    <property type="term" value="P:neuron remodeling"/>
    <property type="evidence" value="ECO:0007669"/>
    <property type="project" value="UniProtKB-ARBA"/>
</dbReference>
<dbReference type="EnsemblMetazoa" id="ADAC000474-RA">
    <property type="protein sequence ID" value="ADAC000474-PA"/>
    <property type="gene ID" value="ADAC000474"/>
</dbReference>
<proteinExistence type="inferred from homology"/>
<evidence type="ECO:0000256" key="5">
    <source>
        <dbReference type="ARBA" id="ARBA00022807"/>
    </source>
</evidence>
<dbReference type="GO" id="GO:0045476">
    <property type="term" value="P:nurse cell apoptotic process"/>
    <property type="evidence" value="ECO:0007669"/>
    <property type="project" value="UniProtKB-ARBA"/>
</dbReference>
<evidence type="ECO:0000256" key="7">
    <source>
        <dbReference type="RuleBase" id="RU003971"/>
    </source>
</evidence>
<evidence type="ECO:0000256" key="2">
    <source>
        <dbReference type="ARBA" id="ARBA00022670"/>
    </source>
</evidence>
<keyword evidence="4" id="KW-0378">Hydrolase</keyword>
<dbReference type="eggNOG" id="KOG3573">
    <property type="taxonomic scope" value="Eukaryota"/>
</dbReference>
<dbReference type="PROSITE" id="PS50208">
    <property type="entry name" value="CASPASE_P20"/>
    <property type="match status" value="1"/>
</dbReference>
<evidence type="ECO:0000256" key="4">
    <source>
        <dbReference type="ARBA" id="ARBA00022801"/>
    </source>
</evidence>
<dbReference type="GO" id="GO:1990525">
    <property type="term" value="F:BIR domain binding"/>
    <property type="evidence" value="ECO:0007669"/>
    <property type="project" value="UniProtKB-ARBA"/>
</dbReference>
<dbReference type="Gene3D" id="3.40.50.1460">
    <property type="match status" value="1"/>
</dbReference>
<accession>W5JU83</accession>
<dbReference type="InterPro" id="IPR002138">
    <property type="entry name" value="Pept_C14_p10"/>
</dbReference>
<keyword evidence="2" id="KW-0645">Protease</keyword>
<feature type="domain" description="Caspase family p20" evidence="10">
    <location>
        <begin position="54"/>
        <end position="175"/>
    </location>
</feature>
<dbReference type="PRINTS" id="PR00376">
    <property type="entry name" value="IL1BCENZYME"/>
</dbReference>
<dbReference type="PANTHER" id="PTHR22576">
    <property type="entry name" value="MUCOSA ASSOCIATED LYMPHOID TISSUE LYMPHOMA TRANSLOCATION PROTEIN 1/PARACASPASE"/>
    <property type="match status" value="1"/>
</dbReference>
<evidence type="ECO:0000259" key="9">
    <source>
        <dbReference type="PROSITE" id="PS50207"/>
    </source>
</evidence>
<dbReference type="FunFam" id="3.40.50.1460:FF:000001">
    <property type="entry name" value="Caspase-3 preproprotein"/>
    <property type="match status" value="1"/>
</dbReference>
<evidence type="ECO:0000256" key="8">
    <source>
        <dbReference type="SAM" id="MobiDB-lite"/>
    </source>
</evidence>
<evidence type="ECO:0000256" key="3">
    <source>
        <dbReference type="ARBA" id="ARBA00022703"/>
    </source>
</evidence>
<dbReference type="SUPFAM" id="SSF52129">
    <property type="entry name" value="Caspase-like"/>
    <property type="match status" value="1"/>
</dbReference>
<dbReference type="CDD" id="cd00032">
    <property type="entry name" value="CASc"/>
    <property type="match status" value="1"/>
</dbReference>
<dbReference type="InterPro" id="IPR029030">
    <property type="entry name" value="Caspase-like_dom_sf"/>
</dbReference>
<keyword evidence="13" id="KW-1185">Reference proteome</keyword>
<reference evidence="12" key="4">
    <citation type="submission" date="2015-06" db="UniProtKB">
        <authorList>
            <consortium name="EnsemblMetazoa"/>
        </authorList>
    </citation>
    <scope>IDENTIFICATION</scope>
</reference>
<dbReference type="AlphaFoldDB" id="W5JU83"/>
<dbReference type="SMART" id="SM00115">
    <property type="entry name" value="CASc"/>
    <property type="match status" value="1"/>
</dbReference>
<dbReference type="InterPro" id="IPR001309">
    <property type="entry name" value="Pept_C14_p20"/>
</dbReference>
<reference evidence="11" key="3">
    <citation type="journal article" date="2013" name="Nucleic Acids Res.">
        <title>The genome of Anopheles darlingi, the main neotropical malaria vector.</title>
        <authorList>
            <person name="Marinotti O."/>
            <person name="Cerqueira G.C."/>
            <person name="de Almeida L.G."/>
            <person name="Ferro M.I."/>
            <person name="Loreto E.L."/>
            <person name="Zaha A."/>
            <person name="Teixeira S.M."/>
            <person name="Wespiser A.R."/>
            <person name="Almeida E Silva A."/>
            <person name="Schlindwein A.D."/>
            <person name="Pacheco A.C."/>
            <person name="Silva A.L."/>
            <person name="Graveley B.R."/>
            <person name="Walenz B.P."/>
            <person name="Lima Bde A."/>
            <person name="Ribeiro C.A."/>
            <person name="Nunes-Silva C.G."/>
            <person name="de Carvalho C.R."/>
            <person name="Soares C.M."/>
            <person name="de Menezes C.B."/>
            <person name="Matiolli C."/>
            <person name="Caffrey D."/>
            <person name="Araujo D.A."/>
            <person name="de Oliveira D.M."/>
            <person name="Golenbock D."/>
            <person name="Grisard E.C."/>
            <person name="Fantinatti-Garboggini F."/>
            <person name="de Carvalho F.M."/>
            <person name="Barcellos F.G."/>
            <person name="Prosdocimi F."/>
            <person name="May G."/>
            <person name="Azevedo Junior G.M."/>
            <person name="Guimaraes G.M."/>
            <person name="Goldman G.H."/>
            <person name="Padilha I.Q."/>
            <person name="Batista Jda S."/>
            <person name="Ferro J.A."/>
            <person name="Ribeiro J.M."/>
            <person name="Fietto J.L."/>
            <person name="Dabbas K.M."/>
            <person name="Cerdeira L."/>
            <person name="Agnez-Lima L.F."/>
            <person name="Brocchi M."/>
            <person name="de Carvalho M.O."/>
            <person name="Teixeira Mde M."/>
            <person name="Diniz Maia Mde M."/>
            <person name="Goldman M.H."/>
            <person name="Cruz Schneider M.P."/>
            <person name="Felipe M.S."/>
            <person name="Hungria M."/>
            <person name="Nicolas M.F."/>
            <person name="Pereira M."/>
            <person name="Montes M.A."/>
            <person name="Cantao M.E."/>
            <person name="Vincentz M."/>
            <person name="Rafael M.S."/>
            <person name="Silverman N."/>
            <person name="Stoco P.H."/>
            <person name="Souza R.C."/>
            <person name="Vicentini R."/>
            <person name="Gazzinelli R.T."/>
            <person name="Neves Rde O."/>
            <person name="Silva R."/>
            <person name="Astolfi-Filho S."/>
            <person name="Maciel T.E."/>
            <person name="Urmenyi T.P."/>
            <person name="Tadei W.P."/>
            <person name="Camargo E.P."/>
            <person name="de Vasconcelos A.T."/>
        </authorList>
    </citation>
    <scope>NUCLEOTIDE SEQUENCE</scope>
</reference>
<dbReference type="VEuPathDB" id="VectorBase:ADAC000474"/>
<evidence type="ECO:0000256" key="1">
    <source>
        <dbReference type="ARBA" id="ARBA00010134"/>
    </source>
</evidence>
<evidence type="ECO:0000313" key="13">
    <source>
        <dbReference type="Proteomes" id="UP000000673"/>
    </source>
</evidence>
<dbReference type="InterPro" id="IPR016129">
    <property type="entry name" value="Caspase_his_AS"/>
</dbReference>
<evidence type="ECO:0000256" key="6">
    <source>
        <dbReference type="ARBA" id="ARBA00023145"/>
    </source>
</evidence>
<sequence>MENVAKNDETDIKVFGQSRPTQDDPVRQSAPASNIPVHTVSADPDDEYSSKNKNRGLAIVINQEKFTTMKSREGTSKDREDICAVLKQLEFQVLVLNDLKRGALINKLKEIASEDHTENDCLVVIVMTHGEQGVLFAADAEYKVDRLWECFIGDACPTLLGKPKLFFIQACRGKQLDEGVLLRCAMDTVDAREAPKQHIYTVPTMADLLVMYSTYDGHYSWRNPTNGSWFIQSLCTVLKSYGHEKELLQMLTAVSRNVAYNYRSFVPDNAKMDAMKQMPCIVSMLTKAVYFRPKS</sequence>
<dbReference type="EMBL" id="ADMH02000120">
    <property type="protein sequence ID" value="ETN67696.1"/>
    <property type="molecule type" value="Genomic_DNA"/>
</dbReference>
<feature type="compositionally biased region" description="Basic and acidic residues" evidence="8">
    <location>
        <begin position="1"/>
        <end position="12"/>
    </location>
</feature>
<evidence type="ECO:0000259" key="10">
    <source>
        <dbReference type="PROSITE" id="PS50208"/>
    </source>
</evidence>
<keyword evidence="5" id="KW-0788">Thiol protease</keyword>
<evidence type="ECO:0000313" key="11">
    <source>
        <dbReference type="EMBL" id="ETN67696.1"/>
    </source>
</evidence>
<dbReference type="InterPro" id="IPR011600">
    <property type="entry name" value="Pept_C14_caspase"/>
</dbReference>
<dbReference type="Proteomes" id="UP000000673">
    <property type="component" value="Unassembled WGS sequence"/>
</dbReference>
<comment type="similarity">
    <text evidence="1 7">Belongs to the peptidase C14A family.</text>
</comment>
<reference evidence="11" key="2">
    <citation type="submission" date="2010-05" db="EMBL/GenBank/DDBJ databases">
        <authorList>
            <person name="Almeida L.G."/>
            <person name="Nicolas M.F."/>
            <person name="Souza R.C."/>
            <person name="Vasconcelos A.T.R."/>
        </authorList>
    </citation>
    <scope>NUCLEOTIDE SEQUENCE</scope>
</reference>
<name>W5JU83_ANODA</name>
<feature type="region of interest" description="Disordered" evidence="8">
    <location>
        <begin position="1"/>
        <end position="53"/>
    </location>
</feature>
<dbReference type="PROSITE" id="PS50207">
    <property type="entry name" value="CASPASE_P10"/>
    <property type="match status" value="1"/>
</dbReference>
<dbReference type="VEuPathDB" id="VectorBase:ADAR2_006484"/>
<dbReference type="GO" id="GO:0006508">
    <property type="term" value="P:proteolysis"/>
    <property type="evidence" value="ECO:0007669"/>
    <property type="project" value="UniProtKB-KW"/>
</dbReference>
<dbReference type="GO" id="GO:0004197">
    <property type="term" value="F:cysteine-type endopeptidase activity"/>
    <property type="evidence" value="ECO:0007669"/>
    <property type="project" value="InterPro"/>
</dbReference>
<protein>
    <submittedName>
        <fullName evidence="11">Caspase short class</fullName>
    </submittedName>
</protein>
<dbReference type="InterPro" id="IPR015917">
    <property type="entry name" value="Pept_C14A"/>
</dbReference>
<keyword evidence="6" id="KW-0865">Zymogen</keyword>
<dbReference type="OMA" id="YDGHYSW"/>
<dbReference type="InterPro" id="IPR052039">
    <property type="entry name" value="Caspase-related_regulators"/>
</dbReference>
<dbReference type="Pfam" id="PF00656">
    <property type="entry name" value="Peptidase_C14"/>
    <property type="match status" value="1"/>
</dbReference>
<dbReference type="InterPro" id="IPR033139">
    <property type="entry name" value="Caspase_cys_AS"/>
</dbReference>
<dbReference type="GO" id="GO:0045751">
    <property type="term" value="P:negative regulation of Toll signaling pathway"/>
    <property type="evidence" value="ECO:0007669"/>
    <property type="project" value="UniProtKB-ARBA"/>
</dbReference>
<dbReference type="MEROPS" id="C14.022"/>
<gene>
    <name evidence="11" type="ORF">AND_000474</name>
</gene>
<keyword evidence="3" id="KW-0053">Apoptosis</keyword>
<feature type="domain" description="Caspase family p10" evidence="9">
    <location>
        <begin position="198"/>
        <end position="293"/>
    </location>
</feature>
<evidence type="ECO:0000313" key="12">
    <source>
        <dbReference type="EnsemblMetazoa" id="ADAC000474-PA"/>
    </source>
</evidence>